<dbReference type="Proteomes" id="UP000632222">
    <property type="component" value="Unassembled WGS sequence"/>
</dbReference>
<evidence type="ECO:0000313" key="2">
    <source>
        <dbReference type="EMBL" id="GGJ52306.1"/>
    </source>
</evidence>
<sequence>MPDETEETEQAASGVPAKVQQHQVQAHRLSRKQEQELETRYGKVFRFVRRYMQEYGVNMQHQADSVFTAARCVQCKRAVVFFDTSRFIPQAAQFPKLLRLGPDQSTGKRHHYLNTCPYCGRWHGKRMIESIHEHNREHDEQTCVIFSGMQYLLWLQGQPQPILPTKQDGT</sequence>
<feature type="region of interest" description="Disordered" evidence="1">
    <location>
        <begin position="1"/>
        <end position="20"/>
    </location>
</feature>
<comment type="caution">
    <text evidence="2">The sequence shown here is derived from an EMBL/GenBank/DDBJ whole genome shotgun (WGS) entry which is preliminary data.</text>
</comment>
<name>A0ABQ2DB69_9DEIO</name>
<protein>
    <recommendedName>
        <fullName evidence="4">C2H2-type domain-containing protein</fullName>
    </recommendedName>
</protein>
<keyword evidence="3" id="KW-1185">Reference proteome</keyword>
<gene>
    <name evidence="2" type="ORF">GCM10008938_42890</name>
</gene>
<accession>A0ABQ2DB69</accession>
<dbReference type="EMBL" id="BMOD01000024">
    <property type="protein sequence ID" value="GGJ52306.1"/>
    <property type="molecule type" value="Genomic_DNA"/>
</dbReference>
<evidence type="ECO:0000313" key="3">
    <source>
        <dbReference type="Proteomes" id="UP000632222"/>
    </source>
</evidence>
<evidence type="ECO:0000256" key="1">
    <source>
        <dbReference type="SAM" id="MobiDB-lite"/>
    </source>
</evidence>
<organism evidence="2 3">
    <name type="scientific">Deinococcus roseus</name>
    <dbReference type="NCBI Taxonomy" id="392414"/>
    <lineage>
        <taxon>Bacteria</taxon>
        <taxon>Thermotogati</taxon>
        <taxon>Deinococcota</taxon>
        <taxon>Deinococci</taxon>
        <taxon>Deinococcales</taxon>
        <taxon>Deinococcaceae</taxon>
        <taxon>Deinococcus</taxon>
    </lineage>
</organism>
<dbReference type="RefSeq" id="WP_189006721.1">
    <property type="nucleotide sequence ID" value="NZ_BMOD01000024.1"/>
</dbReference>
<reference evidence="3" key="1">
    <citation type="journal article" date="2019" name="Int. J. Syst. Evol. Microbiol.">
        <title>The Global Catalogue of Microorganisms (GCM) 10K type strain sequencing project: providing services to taxonomists for standard genome sequencing and annotation.</title>
        <authorList>
            <consortium name="The Broad Institute Genomics Platform"/>
            <consortium name="The Broad Institute Genome Sequencing Center for Infectious Disease"/>
            <person name="Wu L."/>
            <person name="Ma J."/>
        </authorList>
    </citation>
    <scope>NUCLEOTIDE SEQUENCE [LARGE SCALE GENOMIC DNA]</scope>
    <source>
        <strain evidence="3">JCM 14370</strain>
    </source>
</reference>
<evidence type="ECO:0008006" key="4">
    <source>
        <dbReference type="Google" id="ProtNLM"/>
    </source>
</evidence>
<proteinExistence type="predicted"/>